<dbReference type="EMBL" id="JANIEX010000788">
    <property type="protein sequence ID" value="KAJ3563171.1"/>
    <property type="molecule type" value="Genomic_DNA"/>
</dbReference>
<keyword evidence="3" id="KW-1185">Reference proteome</keyword>
<feature type="compositionally biased region" description="Low complexity" evidence="1">
    <location>
        <begin position="503"/>
        <end position="513"/>
    </location>
</feature>
<dbReference type="Proteomes" id="UP001213000">
    <property type="component" value="Unassembled WGS sequence"/>
</dbReference>
<protein>
    <submittedName>
        <fullName evidence="2">Uncharacterized protein</fullName>
    </submittedName>
</protein>
<sequence length="564" mass="64530">MEIRFYHASFMEFLLDQKRSMEFWIKSPRHYHTLALRGLVLSKEIYEMNGLSRDEKCRRLHETLSACPIEDINPSICLEMRKELFYGYLTRDLFTWCAKADSSIELSNAVRGISNSVSFHHLFASGDSYAETVLLNDMSKPYLHFQDCRERWGLPSPLKSEIEIHRISFGVAAPSAWKEAWAPLATMITGGSSMSEPELKKVHRLLPDAKNSDFYAYFKSQVRQYFDEFIKGALGRAESSRRLLHSRAKLFRVTEKYFRFDRAVILDDVQIPTLERVVQCLNNEYSGLSSLCGFPVPGNWSQVVMDMCWEILLLEHREEFSRILEELLLSGTSAHDRINLFRTFLRFSPNGTRAIFEEQAKSYLESTTSYAVPRSPENVNISSLDRHSVELASTLLDTKEQLRIKAEWIAGPKICDVVDREWDEFLAGHPMYRDTVDDYLAGEEGKVFRRLFDMPYDLVFEVDSEDPESKNSSLGGDEQTQAIHNYPDSIQQPSHIKVIVTNSASSTSPPSANEGKPDGDGNQSASESAPAVHTSSTRAQHTEKKSTKKGDKVVRFFRRTFKRS</sequence>
<gene>
    <name evidence="2" type="ORF">NP233_g9117</name>
</gene>
<feature type="compositionally biased region" description="Basic and acidic residues" evidence="1">
    <location>
        <begin position="540"/>
        <end position="554"/>
    </location>
</feature>
<feature type="region of interest" description="Disordered" evidence="1">
    <location>
        <begin position="503"/>
        <end position="564"/>
    </location>
</feature>
<name>A0AAD5VLC5_9AGAR</name>
<dbReference type="AlphaFoldDB" id="A0AAD5VLC5"/>
<evidence type="ECO:0000313" key="2">
    <source>
        <dbReference type="EMBL" id="KAJ3563171.1"/>
    </source>
</evidence>
<proteinExistence type="predicted"/>
<feature type="compositionally biased region" description="Polar residues" evidence="1">
    <location>
        <begin position="521"/>
        <end position="539"/>
    </location>
</feature>
<feature type="compositionally biased region" description="Basic residues" evidence="1">
    <location>
        <begin position="555"/>
        <end position="564"/>
    </location>
</feature>
<evidence type="ECO:0000313" key="3">
    <source>
        <dbReference type="Proteomes" id="UP001213000"/>
    </source>
</evidence>
<comment type="caution">
    <text evidence="2">The sequence shown here is derived from an EMBL/GenBank/DDBJ whole genome shotgun (WGS) entry which is preliminary data.</text>
</comment>
<organism evidence="2 3">
    <name type="scientific">Leucocoprinus birnbaumii</name>
    <dbReference type="NCBI Taxonomy" id="56174"/>
    <lineage>
        <taxon>Eukaryota</taxon>
        <taxon>Fungi</taxon>
        <taxon>Dikarya</taxon>
        <taxon>Basidiomycota</taxon>
        <taxon>Agaricomycotina</taxon>
        <taxon>Agaricomycetes</taxon>
        <taxon>Agaricomycetidae</taxon>
        <taxon>Agaricales</taxon>
        <taxon>Agaricineae</taxon>
        <taxon>Agaricaceae</taxon>
        <taxon>Leucocoprinus</taxon>
    </lineage>
</organism>
<reference evidence="2" key="1">
    <citation type="submission" date="2022-07" db="EMBL/GenBank/DDBJ databases">
        <title>Genome Sequence of Leucocoprinus birnbaumii.</title>
        <authorList>
            <person name="Buettner E."/>
        </authorList>
    </citation>
    <scope>NUCLEOTIDE SEQUENCE</scope>
    <source>
        <strain evidence="2">VT141</strain>
    </source>
</reference>
<evidence type="ECO:0000256" key="1">
    <source>
        <dbReference type="SAM" id="MobiDB-lite"/>
    </source>
</evidence>
<accession>A0AAD5VLC5</accession>